<dbReference type="GO" id="GO:0016788">
    <property type="term" value="F:hydrolase activity, acting on ester bonds"/>
    <property type="evidence" value="ECO:0007669"/>
    <property type="project" value="UniProtKB-ARBA"/>
</dbReference>
<keyword evidence="2" id="KW-1185">Reference proteome</keyword>
<evidence type="ECO:0008006" key="3">
    <source>
        <dbReference type="Google" id="ProtNLM"/>
    </source>
</evidence>
<gene>
    <name evidence="1" type="ORF">NNJEOMEG_02978</name>
</gene>
<reference evidence="1 2" key="2">
    <citation type="submission" date="2020-05" db="EMBL/GenBank/DDBJ databases">
        <title>Draft genome sequence of Desulfovibrio sp. strainFSS-1.</title>
        <authorList>
            <person name="Shimoshige H."/>
            <person name="Kobayashi H."/>
            <person name="Maekawa T."/>
        </authorList>
    </citation>
    <scope>NUCLEOTIDE SEQUENCE [LARGE SCALE GENOMIC DNA]</scope>
    <source>
        <strain evidence="1 2">SIID29052-01</strain>
    </source>
</reference>
<comment type="caution">
    <text evidence="1">The sequence shown here is derived from an EMBL/GenBank/DDBJ whole genome shotgun (WGS) entry which is preliminary data.</text>
</comment>
<accession>A0A6V8LW40</accession>
<dbReference type="AlphaFoldDB" id="A0A6V8LW40"/>
<dbReference type="Gene3D" id="3.40.50.1110">
    <property type="entry name" value="SGNH hydrolase"/>
    <property type="match status" value="1"/>
</dbReference>
<name>A0A6V8LW40_9BACT</name>
<proteinExistence type="predicted"/>
<dbReference type="SUPFAM" id="SSF52266">
    <property type="entry name" value="SGNH hydrolase"/>
    <property type="match status" value="1"/>
</dbReference>
<dbReference type="InterPro" id="IPR036514">
    <property type="entry name" value="SGNH_hydro_sf"/>
</dbReference>
<sequence length="51" mass="5624">MTARHSHAVFLDPTARFVNDAGNLAALLSFDGMHLNPSGYALWADTPRPYH</sequence>
<reference evidence="1 2" key="1">
    <citation type="submission" date="2020-04" db="EMBL/GenBank/DDBJ databases">
        <authorList>
            <consortium name="Desulfovibrio sp. FSS-1 genome sequencing consortium"/>
            <person name="Shimoshige H."/>
            <person name="Kobayashi H."/>
            <person name="Maekawa T."/>
        </authorList>
    </citation>
    <scope>NUCLEOTIDE SEQUENCE [LARGE SCALE GENOMIC DNA]</scope>
    <source>
        <strain evidence="1 2">SIID29052-01</strain>
    </source>
</reference>
<protein>
    <recommendedName>
        <fullName evidence="3">SGNH hydrolase-type esterase domain-containing protein</fullName>
    </recommendedName>
</protein>
<evidence type="ECO:0000313" key="2">
    <source>
        <dbReference type="Proteomes" id="UP000494245"/>
    </source>
</evidence>
<dbReference type="EMBL" id="BLTE01000014">
    <property type="protein sequence ID" value="GFK95120.1"/>
    <property type="molecule type" value="Genomic_DNA"/>
</dbReference>
<organism evidence="1 2">
    <name type="scientific">Fundidesulfovibrio magnetotacticus</name>
    <dbReference type="NCBI Taxonomy" id="2730080"/>
    <lineage>
        <taxon>Bacteria</taxon>
        <taxon>Pseudomonadati</taxon>
        <taxon>Thermodesulfobacteriota</taxon>
        <taxon>Desulfovibrionia</taxon>
        <taxon>Desulfovibrionales</taxon>
        <taxon>Desulfovibrionaceae</taxon>
        <taxon>Fundidesulfovibrio</taxon>
    </lineage>
</organism>
<dbReference type="RefSeq" id="WP_173085855.1">
    <property type="nucleotide sequence ID" value="NZ_BLTE01000014.1"/>
</dbReference>
<dbReference type="Proteomes" id="UP000494245">
    <property type="component" value="Unassembled WGS sequence"/>
</dbReference>
<evidence type="ECO:0000313" key="1">
    <source>
        <dbReference type="EMBL" id="GFK95120.1"/>
    </source>
</evidence>